<keyword evidence="3" id="KW-1185">Reference proteome</keyword>
<name>A0A1J7JHU3_9PEZI</name>
<organism evidence="2 3">
    <name type="scientific">Coniochaeta ligniaria NRRL 30616</name>
    <dbReference type="NCBI Taxonomy" id="1408157"/>
    <lineage>
        <taxon>Eukaryota</taxon>
        <taxon>Fungi</taxon>
        <taxon>Dikarya</taxon>
        <taxon>Ascomycota</taxon>
        <taxon>Pezizomycotina</taxon>
        <taxon>Sordariomycetes</taxon>
        <taxon>Sordariomycetidae</taxon>
        <taxon>Coniochaetales</taxon>
        <taxon>Coniochaetaceae</taxon>
        <taxon>Coniochaeta</taxon>
    </lineage>
</organism>
<feature type="region of interest" description="Disordered" evidence="1">
    <location>
        <begin position="57"/>
        <end position="79"/>
    </location>
</feature>
<evidence type="ECO:0000313" key="2">
    <source>
        <dbReference type="EMBL" id="OIW27194.1"/>
    </source>
</evidence>
<evidence type="ECO:0000256" key="1">
    <source>
        <dbReference type="SAM" id="MobiDB-lite"/>
    </source>
</evidence>
<dbReference type="AlphaFoldDB" id="A0A1J7JHU3"/>
<reference evidence="2 3" key="1">
    <citation type="submission" date="2016-10" db="EMBL/GenBank/DDBJ databases">
        <title>Draft genome sequence of Coniochaeta ligniaria NRRL30616, a lignocellulolytic fungus for bioabatement of inhibitors in plant biomass hydrolysates.</title>
        <authorList>
            <consortium name="DOE Joint Genome Institute"/>
            <person name="Jimenez D.J."/>
            <person name="Hector R.E."/>
            <person name="Riley R."/>
            <person name="Sun H."/>
            <person name="Grigoriev I.V."/>
            <person name="Van Elsas J.D."/>
            <person name="Nichols N.N."/>
        </authorList>
    </citation>
    <scope>NUCLEOTIDE SEQUENCE [LARGE SCALE GENOMIC DNA]</scope>
    <source>
        <strain evidence="2 3">NRRL 30616</strain>
    </source>
</reference>
<evidence type="ECO:0000313" key="3">
    <source>
        <dbReference type="Proteomes" id="UP000182658"/>
    </source>
</evidence>
<dbReference type="STRING" id="1408157.A0A1J7JHU3"/>
<feature type="compositionally biased region" description="Basic and acidic residues" evidence="1">
    <location>
        <begin position="274"/>
        <end position="289"/>
    </location>
</feature>
<gene>
    <name evidence="2" type="ORF">CONLIGDRAFT_645487</name>
</gene>
<proteinExistence type="predicted"/>
<sequence>MIRLPRPSISGTTSAQIVSLIANLKGGSELTDFQRQQTSAWWRNALGDGLYLNHRDKLPADSRGGSSQSANNTTAKRKAALNKAKRAEIAVENDAGLSNHSRGQLPLLRDSYQVHRGQLRQGEISAQGSERLCSGLRVAYVLRWGVFLTAHAANGYPDATCAAGRCSELRVLGSIFCLAHTCQERGCDKPVTDGIYCGLHRCEYEPCRGPKAWKEDRTRGKYCSLHQCSQERCLAKVLDEQLCIDHFKALYIAKGRGELNTDARRFRRQPSHHLEAFSHRQNTDEDWHHSSGSGIRLSTDTGKPQPDRRATVRSDAGSDYDDDAQHSVISRLSHTDEEVDQW</sequence>
<feature type="region of interest" description="Disordered" evidence="1">
    <location>
        <begin position="274"/>
        <end position="342"/>
    </location>
</feature>
<dbReference type="InParanoid" id="A0A1J7JHU3"/>
<dbReference type="Proteomes" id="UP000182658">
    <property type="component" value="Unassembled WGS sequence"/>
</dbReference>
<protein>
    <submittedName>
        <fullName evidence="2">Uncharacterized protein</fullName>
    </submittedName>
</protein>
<dbReference type="EMBL" id="KV875099">
    <property type="protein sequence ID" value="OIW27194.1"/>
    <property type="molecule type" value="Genomic_DNA"/>
</dbReference>
<accession>A0A1J7JHU3</accession>
<feature type="compositionally biased region" description="Polar residues" evidence="1">
    <location>
        <begin position="290"/>
        <end position="302"/>
    </location>
</feature>